<feature type="region of interest" description="Disordered" evidence="1">
    <location>
        <begin position="547"/>
        <end position="582"/>
    </location>
</feature>
<dbReference type="SUPFAM" id="SSF117281">
    <property type="entry name" value="Kelch motif"/>
    <property type="match status" value="1"/>
</dbReference>
<feature type="compositionally biased region" description="Basic and acidic residues" evidence="1">
    <location>
        <begin position="14"/>
        <end position="36"/>
    </location>
</feature>
<dbReference type="Gene3D" id="2.120.10.80">
    <property type="entry name" value="Kelch-type beta propeller"/>
    <property type="match status" value="1"/>
</dbReference>
<feature type="compositionally biased region" description="Basic residues" evidence="1">
    <location>
        <begin position="1"/>
        <end position="13"/>
    </location>
</feature>
<feature type="region of interest" description="Disordered" evidence="1">
    <location>
        <begin position="359"/>
        <end position="456"/>
    </location>
</feature>
<feature type="compositionally biased region" description="Basic and acidic residues" evidence="1">
    <location>
        <begin position="416"/>
        <end position="427"/>
    </location>
</feature>
<name>A0A210PNC6_MIZYE</name>
<dbReference type="AlphaFoldDB" id="A0A210PNC6"/>
<dbReference type="PANTHER" id="PTHR46063:SF1">
    <property type="entry name" value="KELCH DOMAIN-CONTAINING PROTEIN 4"/>
    <property type="match status" value="1"/>
</dbReference>
<proteinExistence type="predicted"/>
<evidence type="ECO:0000256" key="1">
    <source>
        <dbReference type="SAM" id="MobiDB-lite"/>
    </source>
</evidence>
<dbReference type="InterPro" id="IPR015915">
    <property type="entry name" value="Kelch-typ_b-propeller"/>
</dbReference>
<evidence type="ECO:0000313" key="2">
    <source>
        <dbReference type="EMBL" id="OWF37988.1"/>
    </source>
</evidence>
<dbReference type="Proteomes" id="UP000242188">
    <property type="component" value="Unassembled WGS sequence"/>
</dbReference>
<sequence length="646" mass="73533">MGKKNKKDKKGKGKEKTALKTEKNADKRAKKELAEKGEDDIERLIAEFQTQDKKRVQVVEEKCNPPSPRCNMTLTAHPTKEELIMFGGEYCTGNKTYMYNDLFFYNIKKKEWTKVTAPNAPTPRSSHQALALKQGGGQLWIFGGEFASPTQSQFYHYKELWVYHIKDKAWEKISSPGAPTSRSGHRMVHCKKHIIVFGGFHDNVRDYKYYNDVYAFDLETYSWTKLEPSGAPPAPRSGCVMAAIPDQTKVIIYGGYSKEKLKRDADKGTVHTDMVVLTTEGKVKDENAPLKWKWVHMKQSGTKPSPRCGMSLAVTPGNRAVCFGGVYDQVEDEEDMDSLFFNEMYTLDLERGKWFPLTLRGNKSTNTEKRKRRKKKNEGQGDGIDEEDDDDDEEEEEEEEEEEDMEDEDVEEAEDDIKKLKLDHETDVQSQDTNSSTCDLGNVQESSQGSSQELGQGGEEDIFKVTMGAKSAGQAEDIGEGDMDVEVFIPPSRMGALMTVRGGELFLYGGLCEVGDRQITFSDFYSLDLHKLDEWTVLIQNKQTLDWDESDSDDETKGASGGKEEDDDDDDEDDDEDDSDEDIAAILEGCDVPPKSEEEDVMSYFERNKEFWEIQSQKYFKKEDLKVTKRTITKFAKELCQEYCDQ</sequence>
<feature type="compositionally biased region" description="Acidic residues" evidence="1">
    <location>
        <begin position="564"/>
        <end position="582"/>
    </location>
</feature>
<feature type="compositionally biased region" description="Polar residues" evidence="1">
    <location>
        <begin position="428"/>
        <end position="439"/>
    </location>
</feature>
<dbReference type="STRING" id="6573.A0A210PNC6"/>
<feature type="compositionally biased region" description="Low complexity" evidence="1">
    <location>
        <begin position="444"/>
        <end position="454"/>
    </location>
</feature>
<feature type="compositionally biased region" description="Acidic residues" evidence="1">
    <location>
        <begin position="383"/>
        <end position="415"/>
    </location>
</feature>
<dbReference type="PANTHER" id="PTHR46063">
    <property type="entry name" value="KELCH DOMAIN-CONTAINING PROTEIN"/>
    <property type="match status" value="1"/>
</dbReference>
<dbReference type="Pfam" id="PF13415">
    <property type="entry name" value="Beta-prop_FBX42"/>
    <property type="match status" value="1"/>
</dbReference>
<dbReference type="OrthoDB" id="4447at2759"/>
<dbReference type="EMBL" id="NEDP02005575">
    <property type="protein sequence ID" value="OWF37988.1"/>
    <property type="molecule type" value="Genomic_DNA"/>
</dbReference>
<keyword evidence="3" id="KW-1185">Reference proteome</keyword>
<evidence type="ECO:0000313" key="3">
    <source>
        <dbReference type="Proteomes" id="UP000242188"/>
    </source>
</evidence>
<comment type="caution">
    <text evidence="2">The sequence shown here is derived from an EMBL/GenBank/DDBJ whole genome shotgun (WGS) entry which is preliminary data.</text>
</comment>
<protein>
    <submittedName>
        <fullName evidence="2">Kelch domain-containing protein 4</fullName>
    </submittedName>
</protein>
<reference evidence="2 3" key="1">
    <citation type="journal article" date="2017" name="Nat. Ecol. Evol.">
        <title>Scallop genome provides insights into evolution of bilaterian karyotype and development.</title>
        <authorList>
            <person name="Wang S."/>
            <person name="Zhang J."/>
            <person name="Jiao W."/>
            <person name="Li J."/>
            <person name="Xun X."/>
            <person name="Sun Y."/>
            <person name="Guo X."/>
            <person name="Huan P."/>
            <person name="Dong B."/>
            <person name="Zhang L."/>
            <person name="Hu X."/>
            <person name="Sun X."/>
            <person name="Wang J."/>
            <person name="Zhao C."/>
            <person name="Wang Y."/>
            <person name="Wang D."/>
            <person name="Huang X."/>
            <person name="Wang R."/>
            <person name="Lv J."/>
            <person name="Li Y."/>
            <person name="Zhang Z."/>
            <person name="Liu B."/>
            <person name="Lu W."/>
            <person name="Hui Y."/>
            <person name="Liang J."/>
            <person name="Zhou Z."/>
            <person name="Hou R."/>
            <person name="Li X."/>
            <person name="Liu Y."/>
            <person name="Li H."/>
            <person name="Ning X."/>
            <person name="Lin Y."/>
            <person name="Zhao L."/>
            <person name="Xing Q."/>
            <person name="Dou J."/>
            <person name="Li Y."/>
            <person name="Mao J."/>
            <person name="Guo H."/>
            <person name="Dou H."/>
            <person name="Li T."/>
            <person name="Mu C."/>
            <person name="Jiang W."/>
            <person name="Fu Q."/>
            <person name="Fu X."/>
            <person name="Miao Y."/>
            <person name="Liu J."/>
            <person name="Yu Q."/>
            <person name="Li R."/>
            <person name="Liao H."/>
            <person name="Li X."/>
            <person name="Kong Y."/>
            <person name="Jiang Z."/>
            <person name="Chourrout D."/>
            <person name="Li R."/>
            <person name="Bao Z."/>
        </authorList>
    </citation>
    <scope>NUCLEOTIDE SEQUENCE [LARGE SCALE GENOMIC DNA]</scope>
    <source>
        <strain evidence="2 3">PY_sf001</strain>
    </source>
</reference>
<gene>
    <name evidence="2" type="ORF">KP79_PYT14308</name>
</gene>
<accession>A0A210PNC6</accession>
<dbReference type="InterPro" id="IPR052588">
    <property type="entry name" value="Kelch_domain_protein"/>
</dbReference>
<feature type="region of interest" description="Disordered" evidence="1">
    <location>
        <begin position="1"/>
        <end position="36"/>
    </location>
</feature>
<organism evidence="2 3">
    <name type="scientific">Mizuhopecten yessoensis</name>
    <name type="common">Japanese scallop</name>
    <name type="synonym">Patinopecten yessoensis</name>
    <dbReference type="NCBI Taxonomy" id="6573"/>
    <lineage>
        <taxon>Eukaryota</taxon>
        <taxon>Metazoa</taxon>
        <taxon>Spiralia</taxon>
        <taxon>Lophotrochozoa</taxon>
        <taxon>Mollusca</taxon>
        <taxon>Bivalvia</taxon>
        <taxon>Autobranchia</taxon>
        <taxon>Pteriomorphia</taxon>
        <taxon>Pectinida</taxon>
        <taxon>Pectinoidea</taxon>
        <taxon>Pectinidae</taxon>
        <taxon>Mizuhopecten</taxon>
    </lineage>
</organism>